<protein>
    <submittedName>
        <fullName evidence="1">Uncharacterized protein</fullName>
    </submittedName>
</protein>
<proteinExistence type="predicted"/>
<comment type="caution">
    <text evidence="1">The sequence shown here is derived from an EMBL/GenBank/DDBJ whole genome shotgun (WGS) entry which is preliminary data.</text>
</comment>
<name>A0A4Q2UUZ3_9BACT</name>
<evidence type="ECO:0000313" key="1">
    <source>
        <dbReference type="EMBL" id="RYC70729.1"/>
    </source>
</evidence>
<dbReference type="EMBL" id="SBLB01000001">
    <property type="protein sequence ID" value="RYC70729.1"/>
    <property type="molecule type" value="Genomic_DNA"/>
</dbReference>
<evidence type="ECO:0000313" key="2">
    <source>
        <dbReference type="Proteomes" id="UP000290407"/>
    </source>
</evidence>
<dbReference type="AlphaFoldDB" id="A0A4Q2UUZ3"/>
<dbReference type="Proteomes" id="UP000290407">
    <property type="component" value="Unassembled WGS sequence"/>
</dbReference>
<organism evidence="1 2">
    <name type="scientific">Spirosoma sordidisoli</name>
    <dbReference type="NCBI Taxonomy" id="2502893"/>
    <lineage>
        <taxon>Bacteria</taxon>
        <taxon>Pseudomonadati</taxon>
        <taxon>Bacteroidota</taxon>
        <taxon>Cytophagia</taxon>
        <taxon>Cytophagales</taxon>
        <taxon>Cytophagaceae</taxon>
        <taxon>Spirosoma</taxon>
    </lineage>
</organism>
<reference evidence="1 2" key="1">
    <citation type="submission" date="2019-01" db="EMBL/GenBank/DDBJ databases">
        <title>Spirosoma flava sp. nov., a propanil-degrading bacterium isolated from herbicide-contaminated soil.</title>
        <authorList>
            <person name="Zhang L."/>
            <person name="Jiang J.-D."/>
        </authorList>
    </citation>
    <scope>NUCLEOTIDE SEQUENCE [LARGE SCALE GENOMIC DNA]</scope>
    <source>
        <strain evidence="1 2">TY50</strain>
    </source>
</reference>
<accession>A0A4Q2UUZ3</accession>
<keyword evidence="2" id="KW-1185">Reference proteome</keyword>
<gene>
    <name evidence="1" type="ORF">EQG79_00825</name>
</gene>
<sequence length="102" mass="11624">MDRQVIMVTTEESLRALAYMVADIIRSDEKKPDTERFIAVELAKKIGIGPRRVRTAIAEGHYGTVYTKGGRTMYYGTVTEARAYHFENISKKKTPARNQRLS</sequence>
<dbReference type="RefSeq" id="WP_129599011.1">
    <property type="nucleotide sequence ID" value="NZ_SBLB01000001.1"/>
</dbReference>